<comment type="caution">
    <text evidence="5">The sequence shown here is derived from an EMBL/GenBank/DDBJ whole genome shotgun (WGS) entry which is preliminary data.</text>
</comment>
<evidence type="ECO:0000256" key="1">
    <source>
        <dbReference type="ARBA" id="ARBA00004613"/>
    </source>
</evidence>
<dbReference type="Pfam" id="PF24517">
    <property type="entry name" value="CBM96"/>
    <property type="match status" value="1"/>
</dbReference>
<feature type="domain" description="Carbohydrate-binding module family 96" evidence="4">
    <location>
        <begin position="97"/>
        <end position="188"/>
    </location>
</feature>
<evidence type="ECO:0000256" key="2">
    <source>
        <dbReference type="ARBA" id="ARBA00022525"/>
    </source>
</evidence>
<name>A0A0F8VW49_9ZZZZ</name>
<evidence type="ECO:0000259" key="4">
    <source>
        <dbReference type="Pfam" id="PF24517"/>
    </source>
</evidence>
<accession>A0A0F8VW49</accession>
<comment type="subcellular location">
    <subcellularLocation>
        <location evidence="1">Secreted</location>
    </subcellularLocation>
</comment>
<dbReference type="GO" id="GO:0005576">
    <property type="term" value="C:extracellular region"/>
    <property type="evidence" value="ECO:0007669"/>
    <property type="project" value="UniProtKB-SubCell"/>
</dbReference>
<keyword evidence="3" id="KW-0732">Signal</keyword>
<evidence type="ECO:0000313" key="5">
    <source>
        <dbReference type="EMBL" id="KKK48603.1"/>
    </source>
</evidence>
<organism evidence="5">
    <name type="scientific">marine sediment metagenome</name>
    <dbReference type="NCBI Taxonomy" id="412755"/>
    <lineage>
        <taxon>unclassified sequences</taxon>
        <taxon>metagenomes</taxon>
        <taxon>ecological metagenomes</taxon>
    </lineage>
</organism>
<proteinExistence type="predicted"/>
<dbReference type="AlphaFoldDB" id="A0A0F8VW49"/>
<dbReference type="InterPro" id="IPR055372">
    <property type="entry name" value="CBM96"/>
</dbReference>
<gene>
    <name evidence="5" type="ORF">LCGC14_3143470</name>
</gene>
<sequence length="249" mass="26498">MTVRAVKIKGEKLSFLAHADSAEQLVTGDTTSATPTGWNFKVKGTYLHWVDDDGAERRAEGSTTGNSRAAGVVKVKGETILYGDNADNERSLSAVTTTELGALKDTWISSSSHTADNSADTEGRVVNSLPSGTDGEMFLAFDVSSLAGQTITSATLRLAFFASNREGDTLWAYKILAAYNGWVDSELNYHEWKSGSAWATGGHFSADDLLQSAPVGGSAVVPALSGTSACEFDIPVIAFSQLNRNVEYR</sequence>
<dbReference type="EMBL" id="LAZR01068984">
    <property type="protein sequence ID" value="KKK48603.1"/>
    <property type="molecule type" value="Genomic_DNA"/>
</dbReference>
<feature type="non-terminal residue" evidence="5">
    <location>
        <position position="249"/>
    </location>
</feature>
<keyword evidence="2" id="KW-0964">Secreted</keyword>
<protein>
    <recommendedName>
        <fullName evidence="4">Carbohydrate-binding module family 96 domain-containing protein</fullName>
    </recommendedName>
</protein>
<evidence type="ECO:0000256" key="3">
    <source>
        <dbReference type="ARBA" id="ARBA00022729"/>
    </source>
</evidence>
<dbReference type="NCBIfam" id="NF033679">
    <property type="entry name" value="DNRLRE_dom"/>
    <property type="match status" value="1"/>
</dbReference>
<reference evidence="5" key="1">
    <citation type="journal article" date="2015" name="Nature">
        <title>Complex archaea that bridge the gap between prokaryotes and eukaryotes.</title>
        <authorList>
            <person name="Spang A."/>
            <person name="Saw J.H."/>
            <person name="Jorgensen S.L."/>
            <person name="Zaremba-Niedzwiedzka K."/>
            <person name="Martijn J."/>
            <person name="Lind A.E."/>
            <person name="van Eijk R."/>
            <person name="Schleper C."/>
            <person name="Guy L."/>
            <person name="Ettema T.J."/>
        </authorList>
    </citation>
    <scope>NUCLEOTIDE SEQUENCE</scope>
</reference>